<dbReference type="SUPFAM" id="SSF51735">
    <property type="entry name" value="NAD(P)-binding Rossmann-fold domains"/>
    <property type="match status" value="1"/>
</dbReference>
<dbReference type="EMBL" id="JABFUB010000006">
    <property type="protein sequence ID" value="MCG6661807.1"/>
    <property type="molecule type" value="Genomic_DNA"/>
</dbReference>
<dbReference type="GO" id="GO:0016491">
    <property type="term" value="F:oxidoreductase activity"/>
    <property type="evidence" value="ECO:0007669"/>
    <property type="project" value="UniProtKB-KW"/>
</dbReference>
<dbReference type="InterPro" id="IPR002347">
    <property type="entry name" value="SDR_fam"/>
</dbReference>
<comment type="caution">
    <text evidence="4">The sequence shown here is derived from an EMBL/GenBank/DDBJ whole genome shotgun (WGS) entry which is preliminary data.</text>
</comment>
<accession>A0A7V9W0E6</accession>
<keyword evidence="7" id="KW-1185">Reference proteome</keyword>
<dbReference type="PRINTS" id="PR00080">
    <property type="entry name" value="SDRFAMILY"/>
</dbReference>
<dbReference type="PRINTS" id="PR00081">
    <property type="entry name" value="GDHRDH"/>
</dbReference>
<dbReference type="Proteomes" id="UP000518091">
    <property type="component" value="Unassembled WGS sequence"/>
</dbReference>
<comment type="similarity">
    <text evidence="1 3">Belongs to the short-chain dehydrogenases/reductases (SDR) family.</text>
</comment>
<dbReference type="EMBL" id="JACEFT010000006">
    <property type="protein sequence ID" value="MBA2778745.1"/>
    <property type="molecule type" value="Genomic_DNA"/>
</dbReference>
<dbReference type="PANTHER" id="PTHR43639:SF1">
    <property type="entry name" value="SHORT-CHAIN DEHYDROGENASE_REDUCTASE FAMILY PROTEIN"/>
    <property type="match status" value="1"/>
</dbReference>
<dbReference type="Proteomes" id="UP000814353">
    <property type="component" value="Unassembled WGS sequence"/>
</dbReference>
<reference evidence="4 6" key="2">
    <citation type="submission" date="2020-07" db="EMBL/GenBank/DDBJ databases">
        <title>Identification of Halomonas strains.</title>
        <authorList>
            <person name="Xiao Z."/>
            <person name="Shen J."/>
        </authorList>
    </citation>
    <scope>NUCLEOTIDE SEQUENCE [LARGE SCALE GENOMIC DNA]</scope>
    <source>
        <strain evidence="4 6">DSM 17331</strain>
    </source>
</reference>
<name>A0A7V9W0E6_9GAMM</name>
<proteinExistence type="inferred from homology"/>
<dbReference type="InterPro" id="IPR036291">
    <property type="entry name" value="NAD(P)-bd_dom_sf"/>
</dbReference>
<reference evidence="5 7" key="1">
    <citation type="submission" date="2020-05" db="EMBL/GenBank/DDBJ databases">
        <title>Comparative genomic analysis of denitrifying bacteria from Halomonas genus.</title>
        <authorList>
            <person name="Wang L."/>
            <person name="Shao Z."/>
        </authorList>
    </citation>
    <scope>NUCLEOTIDE SEQUENCE [LARGE SCALE GENOMIC DNA]</scope>
    <source>
        <strain evidence="5 7">DSM 17331</strain>
    </source>
</reference>
<dbReference type="Gene3D" id="3.40.50.720">
    <property type="entry name" value="NAD(P)-binding Rossmann-like Domain"/>
    <property type="match status" value="1"/>
</dbReference>
<dbReference type="RefSeq" id="WP_181514225.1">
    <property type="nucleotide sequence ID" value="NZ_JABFUB010000006.1"/>
</dbReference>
<evidence type="ECO:0000313" key="6">
    <source>
        <dbReference type="Proteomes" id="UP000518091"/>
    </source>
</evidence>
<dbReference type="Pfam" id="PF00106">
    <property type="entry name" value="adh_short"/>
    <property type="match status" value="1"/>
</dbReference>
<protein>
    <submittedName>
        <fullName evidence="4">SDR family NAD(P)-dependent oxidoreductase</fullName>
    </submittedName>
</protein>
<dbReference type="InterPro" id="IPR020904">
    <property type="entry name" value="Sc_DH/Rdtase_CS"/>
</dbReference>
<gene>
    <name evidence="4" type="ORF">H1D44_07495</name>
    <name evidence="5" type="ORF">HOP48_09605</name>
</gene>
<keyword evidence="2" id="KW-0560">Oxidoreductase</keyword>
<evidence type="ECO:0000256" key="2">
    <source>
        <dbReference type="ARBA" id="ARBA00023002"/>
    </source>
</evidence>
<organism evidence="4 6">
    <name type="scientific">Billgrantia kenyensis</name>
    <dbReference type="NCBI Taxonomy" id="321266"/>
    <lineage>
        <taxon>Bacteria</taxon>
        <taxon>Pseudomonadati</taxon>
        <taxon>Pseudomonadota</taxon>
        <taxon>Gammaproteobacteria</taxon>
        <taxon>Oceanospirillales</taxon>
        <taxon>Halomonadaceae</taxon>
        <taxon>Billgrantia</taxon>
    </lineage>
</organism>
<evidence type="ECO:0000313" key="4">
    <source>
        <dbReference type="EMBL" id="MBA2778745.1"/>
    </source>
</evidence>
<dbReference type="PANTHER" id="PTHR43639">
    <property type="entry name" value="OXIDOREDUCTASE, SHORT-CHAIN DEHYDROGENASE/REDUCTASE FAMILY (AFU_ORTHOLOGUE AFUA_5G02870)"/>
    <property type="match status" value="1"/>
</dbReference>
<dbReference type="AlphaFoldDB" id="A0A7V9W0E6"/>
<evidence type="ECO:0000313" key="5">
    <source>
        <dbReference type="EMBL" id="MCG6661807.1"/>
    </source>
</evidence>
<evidence type="ECO:0000313" key="7">
    <source>
        <dbReference type="Proteomes" id="UP000814353"/>
    </source>
</evidence>
<evidence type="ECO:0000256" key="3">
    <source>
        <dbReference type="RuleBase" id="RU000363"/>
    </source>
</evidence>
<dbReference type="PROSITE" id="PS00061">
    <property type="entry name" value="ADH_SHORT"/>
    <property type="match status" value="1"/>
</dbReference>
<sequence>MMTQSPVAVVTGASRRLGFETCVALMERGYRVYALFRTDTTELELLRGKGARCIPVDLADALSVSKAIESIVEEADTIRLLVNNASEFLPDETEAGGLAGQAARLFQINSIAPMQLMAGLASSLCREARQTGRPSLIVNITDIYTEKPNPKFATYCASKAALSNLTLSYAKLLAPHVRVNAIMPGPISFLPTHSEEHRAGVMTETLLPWEGGFNSVVLQLLALLDNDFMTAALIPVDGGRRLT</sequence>
<evidence type="ECO:0000256" key="1">
    <source>
        <dbReference type="ARBA" id="ARBA00006484"/>
    </source>
</evidence>